<dbReference type="Gene3D" id="3.40.50.620">
    <property type="entry name" value="HUPs"/>
    <property type="match status" value="2"/>
</dbReference>
<evidence type="ECO:0000313" key="10">
    <source>
        <dbReference type="EMBL" id="MBC5765305.1"/>
    </source>
</evidence>
<dbReference type="Pfam" id="PF00733">
    <property type="entry name" value="Asn_synthase"/>
    <property type="match status" value="1"/>
</dbReference>
<evidence type="ECO:0000313" key="11">
    <source>
        <dbReference type="Proteomes" id="UP000596827"/>
    </source>
</evidence>
<keyword evidence="11" id="KW-1185">Reference proteome</keyword>
<evidence type="ECO:0000256" key="5">
    <source>
        <dbReference type="ARBA" id="ARBA00022840"/>
    </source>
</evidence>
<dbReference type="InterPro" id="IPR017932">
    <property type="entry name" value="GATase_2_dom"/>
</dbReference>
<gene>
    <name evidence="10" type="ORF">H8R02_12630</name>
</gene>
<dbReference type="InterPro" id="IPR033738">
    <property type="entry name" value="AsnB_N"/>
</dbReference>
<evidence type="ECO:0000256" key="2">
    <source>
        <dbReference type="ARBA" id="ARBA00005752"/>
    </source>
</evidence>
<evidence type="ECO:0000256" key="7">
    <source>
        <dbReference type="ARBA" id="ARBA00048741"/>
    </source>
</evidence>
<dbReference type="InterPro" id="IPR029055">
    <property type="entry name" value="Ntn_hydrolases_N"/>
</dbReference>
<dbReference type="Gene3D" id="3.60.20.10">
    <property type="entry name" value="Glutamine Phosphoribosylpyrophosphate, subunit 1, domain 1"/>
    <property type="match status" value="1"/>
</dbReference>
<dbReference type="Pfam" id="PF13537">
    <property type="entry name" value="GATase_7"/>
    <property type="match status" value="1"/>
</dbReference>
<dbReference type="CDD" id="cd01991">
    <property type="entry name" value="Asn_synthase_B_C"/>
    <property type="match status" value="1"/>
</dbReference>
<dbReference type="EC" id="6.3.5.4" evidence="3"/>
<evidence type="ECO:0000256" key="4">
    <source>
        <dbReference type="ARBA" id="ARBA00022741"/>
    </source>
</evidence>
<keyword evidence="4 8" id="KW-0547">Nucleotide-binding</keyword>
<dbReference type="RefSeq" id="WP_187081783.1">
    <property type="nucleotide sequence ID" value="NZ_JACORU010000004.1"/>
</dbReference>
<dbReference type="InterPro" id="IPR051786">
    <property type="entry name" value="ASN_synthetase/amidase"/>
</dbReference>
<evidence type="ECO:0000256" key="1">
    <source>
        <dbReference type="ARBA" id="ARBA00005187"/>
    </source>
</evidence>
<dbReference type="GO" id="GO:0005524">
    <property type="term" value="F:ATP binding"/>
    <property type="evidence" value="ECO:0007669"/>
    <property type="project" value="UniProtKB-KW"/>
</dbReference>
<proteinExistence type="inferred from homology"/>
<dbReference type="InterPro" id="IPR006426">
    <property type="entry name" value="Asn_synth_AEB"/>
</dbReference>
<dbReference type="SUPFAM" id="SSF56235">
    <property type="entry name" value="N-terminal nucleophile aminohydrolases (Ntn hydrolases)"/>
    <property type="match status" value="1"/>
</dbReference>
<dbReference type="PROSITE" id="PS51278">
    <property type="entry name" value="GATASE_TYPE_2"/>
    <property type="match status" value="1"/>
</dbReference>
<keyword evidence="6" id="KW-0315">Glutamine amidotransferase</keyword>
<comment type="catalytic activity">
    <reaction evidence="7">
        <text>L-aspartate + L-glutamine + ATP + H2O = L-asparagine + L-glutamate + AMP + diphosphate + H(+)</text>
        <dbReference type="Rhea" id="RHEA:12228"/>
        <dbReference type="ChEBI" id="CHEBI:15377"/>
        <dbReference type="ChEBI" id="CHEBI:15378"/>
        <dbReference type="ChEBI" id="CHEBI:29985"/>
        <dbReference type="ChEBI" id="CHEBI:29991"/>
        <dbReference type="ChEBI" id="CHEBI:30616"/>
        <dbReference type="ChEBI" id="CHEBI:33019"/>
        <dbReference type="ChEBI" id="CHEBI:58048"/>
        <dbReference type="ChEBI" id="CHEBI:58359"/>
        <dbReference type="ChEBI" id="CHEBI:456215"/>
        <dbReference type="EC" id="6.3.5.4"/>
    </reaction>
</comment>
<dbReference type="GO" id="GO:0006529">
    <property type="term" value="P:asparagine biosynthetic process"/>
    <property type="evidence" value="ECO:0007669"/>
    <property type="project" value="InterPro"/>
</dbReference>
<feature type="binding site" evidence="8">
    <location>
        <position position="100"/>
    </location>
    <ligand>
        <name>L-glutamine</name>
        <dbReference type="ChEBI" id="CHEBI:58359"/>
    </ligand>
</feature>
<name>A0A923S2E9_9BURK</name>
<sequence length="615" mass="67633">MSGIAGIIHVDGRPVDGAQLQAMTAAMAYRGPDGTSQFVAGPVGLAHCAFHTTREARGERQPLASADGQRVLVFDGRLDEREELRAGLRSRDVTPRTGGDAELVLASYEAWGEKCLDHLTGDFSFCLWDGRARTAFLVRDRCGNRPLVYWRNGSTLAFASDVHALLRLHGVPSELDEEALAEMAVFDPRSAVRTLWSGVSRLPPAHAVSTDGASWAPRRYWEPESAPVLAYKDDADYVAHYRDVLFKAVHAMSRSDSAIACEASGGLDSSALFSILVHFSRTGQLQAPGVHGVALQFDAAESDESVYQQALCDHLQAPIEQFRPGEYTLDWYLDFARAFRSFPPMPNGAMLIPLHAASSAGGRRVVVSGIGGDEWLSGVSDYRATALRERRWRELAALLASESRRDGWACTLARLGRHGFLPLGPERLKRPLKQLLTRGLPQAEWVAPRLRELAAKARRADRSGEGADVVRTRLLEKLDCAAGLWWREITELQMAQTGVERRSPFWSRRVVETAFSMPEWLRVKDGLPKSVHRLAMRGLLPDAILERADKATFPCVLHTLRPALAAKLERRADGGHAQWIDARGVARALDLMKQSPSICVDFSVISILAAAAARA</sequence>
<evidence type="ECO:0000256" key="8">
    <source>
        <dbReference type="PIRSR" id="PIRSR001589-2"/>
    </source>
</evidence>
<comment type="pathway">
    <text evidence="1">Amino-acid biosynthesis; L-asparagine biosynthesis; L-asparagine from L-aspartate (L-Gln route): step 1/1.</text>
</comment>
<dbReference type="CDD" id="cd00712">
    <property type="entry name" value="AsnB"/>
    <property type="match status" value="1"/>
</dbReference>
<dbReference type="PANTHER" id="PTHR43284">
    <property type="entry name" value="ASPARAGINE SYNTHETASE (GLUTAMINE-HYDROLYZING)"/>
    <property type="match status" value="1"/>
</dbReference>
<protein>
    <recommendedName>
        <fullName evidence="3">asparagine synthase (glutamine-hydrolyzing)</fullName>
        <ecNumber evidence="3">6.3.5.4</ecNumber>
    </recommendedName>
</protein>
<dbReference type="EMBL" id="JACORU010000004">
    <property type="protein sequence ID" value="MBC5765305.1"/>
    <property type="molecule type" value="Genomic_DNA"/>
</dbReference>
<comment type="similarity">
    <text evidence="2">Belongs to the asparagine synthetase family.</text>
</comment>
<dbReference type="PIRSF" id="PIRSF001589">
    <property type="entry name" value="Asn_synthetase_glu-h"/>
    <property type="match status" value="1"/>
</dbReference>
<dbReference type="GO" id="GO:0005829">
    <property type="term" value="C:cytosol"/>
    <property type="evidence" value="ECO:0007669"/>
    <property type="project" value="TreeGrafter"/>
</dbReference>
<dbReference type="SUPFAM" id="SSF52402">
    <property type="entry name" value="Adenine nucleotide alpha hydrolases-like"/>
    <property type="match status" value="1"/>
</dbReference>
<reference evidence="10" key="1">
    <citation type="submission" date="2020-08" db="EMBL/GenBank/DDBJ databases">
        <title>Ramlibacter sp. GTP1 16S ribosomal RNA gene genome sequencing and assembly.</title>
        <authorList>
            <person name="Kang M."/>
        </authorList>
    </citation>
    <scope>NUCLEOTIDE SEQUENCE</scope>
    <source>
        <strain evidence="10">GTP1</strain>
    </source>
</reference>
<dbReference type="InterPro" id="IPR001962">
    <property type="entry name" value="Asn_synthase"/>
</dbReference>
<organism evidence="10 11">
    <name type="scientific">Ramlibacter albus</name>
    <dbReference type="NCBI Taxonomy" id="2079448"/>
    <lineage>
        <taxon>Bacteria</taxon>
        <taxon>Pseudomonadati</taxon>
        <taxon>Pseudomonadota</taxon>
        <taxon>Betaproteobacteria</taxon>
        <taxon>Burkholderiales</taxon>
        <taxon>Comamonadaceae</taxon>
        <taxon>Ramlibacter</taxon>
    </lineage>
</organism>
<accession>A0A923S2E9</accession>
<dbReference type="GO" id="GO:0004066">
    <property type="term" value="F:asparagine synthase (glutamine-hydrolyzing) activity"/>
    <property type="evidence" value="ECO:0007669"/>
    <property type="project" value="UniProtKB-EC"/>
</dbReference>
<dbReference type="InterPro" id="IPR014729">
    <property type="entry name" value="Rossmann-like_a/b/a_fold"/>
</dbReference>
<dbReference type="PANTHER" id="PTHR43284:SF1">
    <property type="entry name" value="ASPARAGINE SYNTHETASE"/>
    <property type="match status" value="1"/>
</dbReference>
<comment type="caution">
    <text evidence="10">The sequence shown here is derived from an EMBL/GenBank/DDBJ whole genome shotgun (WGS) entry which is preliminary data.</text>
</comment>
<evidence type="ECO:0000256" key="6">
    <source>
        <dbReference type="ARBA" id="ARBA00022962"/>
    </source>
</evidence>
<feature type="domain" description="Glutamine amidotransferase type-2" evidence="9">
    <location>
        <begin position="2"/>
        <end position="213"/>
    </location>
</feature>
<dbReference type="AlphaFoldDB" id="A0A923S2E9"/>
<keyword evidence="5 8" id="KW-0067">ATP-binding</keyword>
<evidence type="ECO:0000259" key="9">
    <source>
        <dbReference type="PROSITE" id="PS51278"/>
    </source>
</evidence>
<evidence type="ECO:0000256" key="3">
    <source>
        <dbReference type="ARBA" id="ARBA00012737"/>
    </source>
</evidence>
<dbReference type="Proteomes" id="UP000596827">
    <property type="component" value="Unassembled WGS sequence"/>
</dbReference>